<proteinExistence type="predicted"/>
<protein>
    <submittedName>
        <fullName evidence="1">Helix-turn-helix domain-containing protein</fullName>
    </submittedName>
</protein>
<sequence length="153" mass="17519">MGQLGPFFELDKRRQKAIILLFEDELTDEEIAKNVQRRRSTLDNWKNDDKFKAAQEQYKRLVVKKDFESKALRELVNLLNAKSEMVRLQTAITILKMSGMMSDNSTPELDKAKVRKANAEADIARWKADELTGKNKADDSTVLVDDIGDAEDE</sequence>
<gene>
    <name evidence="1" type="ORF">HF863_09165</name>
</gene>
<comment type="caution">
    <text evidence="1">The sequence shown here is derived from an EMBL/GenBank/DDBJ whole genome shotgun (WGS) entry which is preliminary data.</text>
</comment>
<name>A0A848CEM0_9LACO</name>
<organism evidence="1 2">
    <name type="scientific">Ligilactobacillus agilis</name>
    <dbReference type="NCBI Taxonomy" id="1601"/>
    <lineage>
        <taxon>Bacteria</taxon>
        <taxon>Bacillati</taxon>
        <taxon>Bacillota</taxon>
        <taxon>Bacilli</taxon>
        <taxon>Lactobacillales</taxon>
        <taxon>Lactobacillaceae</taxon>
        <taxon>Ligilactobacillus</taxon>
    </lineage>
</organism>
<reference evidence="1 2" key="1">
    <citation type="submission" date="2020-04" db="EMBL/GenBank/DDBJ databases">
        <authorList>
            <person name="Hitch T.C.A."/>
            <person name="Wylensek D."/>
            <person name="Clavel T."/>
        </authorList>
    </citation>
    <scope>NUCLEOTIDE SEQUENCE [LARGE SCALE GENOMIC DNA]</scope>
    <source>
        <strain evidence="1 2">WCA-389-WT-5H1</strain>
    </source>
</reference>
<dbReference type="AlphaFoldDB" id="A0A848CEM0"/>
<dbReference type="Proteomes" id="UP000563853">
    <property type="component" value="Unassembled WGS sequence"/>
</dbReference>
<evidence type="ECO:0000313" key="1">
    <source>
        <dbReference type="EMBL" id="NME42926.1"/>
    </source>
</evidence>
<accession>A0A848CEM0</accession>
<evidence type="ECO:0000313" key="2">
    <source>
        <dbReference type="Proteomes" id="UP000563853"/>
    </source>
</evidence>
<dbReference type="EMBL" id="JABAFP010000042">
    <property type="protein sequence ID" value="NME42926.1"/>
    <property type="molecule type" value="Genomic_DNA"/>
</dbReference>
<dbReference type="Gene3D" id="1.10.10.60">
    <property type="entry name" value="Homeodomain-like"/>
    <property type="match status" value="1"/>
</dbReference>